<dbReference type="EMBL" id="BAAFJT010000001">
    <property type="protein sequence ID" value="GAB0176153.1"/>
    <property type="molecule type" value="Genomic_DNA"/>
</dbReference>
<sequence>MVSNLLHTSLWGQTGCIPPRVLRELAEVLTKPISIIYQQSWLNREVPVDWKLPNVMPIHQKGQKEDLGNYRPVSLILWPRSSLMPSCGTYRKTSDLDKGIEYTVSKFADKTKLCGSVDLLEGRKALHRDLDRLDRWAEANCMRFNKAQCWVLHLGHNSPRQCYKLGEEWLDKCPVEKVLGVLVNSHQTMSQQCDQVTKAANSILACIRNSVASGTKKVIISLYSALVRLHLEYCVQFWAPCYKKDMEVLKRVQRRAMKAVKCLEHKSCDDQLREQLPERRL</sequence>
<evidence type="ECO:0000313" key="2">
    <source>
        <dbReference type="Proteomes" id="UP001623348"/>
    </source>
</evidence>
<organism evidence="1 2">
    <name type="scientific">Grus japonensis</name>
    <name type="common">Japanese crane</name>
    <name type="synonym">Red-crowned crane</name>
    <dbReference type="NCBI Taxonomy" id="30415"/>
    <lineage>
        <taxon>Eukaryota</taxon>
        <taxon>Metazoa</taxon>
        <taxon>Chordata</taxon>
        <taxon>Craniata</taxon>
        <taxon>Vertebrata</taxon>
        <taxon>Euteleostomi</taxon>
        <taxon>Archelosauria</taxon>
        <taxon>Archosauria</taxon>
        <taxon>Dinosauria</taxon>
        <taxon>Saurischia</taxon>
        <taxon>Theropoda</taxon>
        <taxon>Coelurosauria</taxon>
        <taxon>Aves</taxon>
        <taxon>Neognathae</taxon>
        <taxon>Neoaves</taxon>
        <taxon>Gruiformes</taxon>
        <taxon>Gruidae</taxon>
        <taxon>Grus</taxon>
    </lineage>
</organism>
<dbReference type="PANTHER" id="PTHR33332">
    <property type="entry name" value="REVERSE TRANSCRIPTASE DOMAIN-CONTAINING PROTEIN"/>
    <property type="match status" value="1"/>
</dbReference>
<dbReference type="AlphaFoldDB" id="A0ABC9VTT9"/>
<evidence type="ECO:0000313" key="1">
    <source>
        <dbReference type="EMBL" id="GAB0176153.1"/>
    </source>
</evidence>
<dbReference type="Proteomes" id="UP001623348">
    <property type="component" value="Unassembled WGS sequence"/>
</dbReference>
<comment type="caution">
    <text evidence="1">The sequence shown here is derived from an EMBL/GenBank/DDBJ whole genome shotgun (WGS) entry which is preliminary data.</text>
</comment>
<accession>A0ABC9VTT9</accession>
<keyword evidence="2" id="KW-1185">Reference proteome</keyword>
<protein>
    <recommendedName>
        <fullName evidence="3">Rna-directed dna polymerase from mobile element jockey-like</fullName>
    </recommendedName>
</protein>
<reference evidence="1 2" key="1">
    <citation type="submission" date="2024-06" db="EMBL/GenBank/DDBJ databases">
        <title>The draft genome of Grus japonensis, version 3.</title>
        <authorList>
            <person name="Nabeshima K."/>
            <person name="Suzuki S."/>
            <person name="Onuma M."/>
        </authorList>
    </citation>
    <scope>NUCLEOTIDE SEQUENCE [LARGE SCALE GENOMIC DNA]</scope>
    <source>
        <strain evidence="1 2">451A</strain>
    </source>
</reference>
<name>A0ABC9VTT9_GRUJA</name>
<proteinExistence type="predicted"/>
<evidence type="ECO:0008006" key="3">
    <source>
        <dbReference type="Google" id="ProtNLM"/>
    </source>
</evidence>
<gene>
    <name evidence="1" type="ORF">GRJ2_000080500</name>
</gene>